<dbReference type="GeneID" id="32880304"/>
<geneLocation type="chloroplast" evidence="2"/>
<evidence type="ECO:0000256" key="1">
    <source>
        <dbReference type="SAM" id="MobiDB-lite"/>
    </source>
</evidence>
<feature type="compositionally biased region" description="Basic residues" evidence="1">
    <location>
        <begin position="97"/>
        <end position="111"/>
    </location>
</feature>
<evidence type="ECO:0000313" key="2">
    <source>
        <dbReference type="EMBL" id="ARK36685.1"/>
    </source>
</evidence>
<reference evidence="2" key="1">
    <citation type="journal article" date="2017" name="PeerJ">
        <title>lastomes of the green algae Hydrodictyon reticulatum and Pediastrum duplex (Sphaeropleales, Chlorophyceae).</title>
        <authorList>
            <person name="McManus H.A."/>
            <person name="Sanchez D."/>
            <person name="Karol K.G."/>
        </authorList>
    </citation>
    <scope>NUCLEOTIDE SEQUENCE</scope>
</reference>
<feature type="region of interest" description="Disordered" evidence="1">
    <location>
        <begin position="97"/>
        <end position="118"/>
    </location>
</feature>
<keyword evidence="2" id="KW-0934">Plastid</keyword>
<accession>A0A1W6F7M3</accession>
<protein>
    <submittedName>
        <fullName evidence="2">Uncharacterized protein</fullName>
    </submittedName>
</protein>
<dbReference type="GeneID" id="32880392"/>
<organism evidence="2">
    <name type="scientific">Hydrodictyon reticulatum</name>
    <name type="common">Water net</name>
    <name type="synonym">Conferva reticulatum</name>
    <dbReference type="NCBI Taxonomy" id="3107"/>
    <lineage>
        <taxon>Eukaryota</taxon>
        <taxon>Viridiplantae</taxon>
        <taxon>Chlorophyta</taxon>
        <taxon>core chlorophytes</taxon>
        <taxon>Chlorophyceae</taxon>
        <taxon>CS clade</taxon>
        <taxon>Sphaeropleales</taxon>
        <taxon>Hydrodictyaceae</taxon>
        <taxon>Hydrodictyon</taxon>
    </lineage>
</organism>
<gene>
    <name evidence="2" type="primary">orf150</name>
</gene>
<dbReference type="AlphaFoldDB" id="A0A1W6F7M3"/>
<name>A0A1W6F7M3_HYDRE</name>
<dbReference type="RefSeq" id="YP_009364179.1">
    <property type="nucleotide sequence ID" value="NC_034655.1"/>
</dbReference>
<sequence length="150" mass="17364">MAAPLARSSAGCALHRLLPSHQHQLRRSRSEEAEKRSVCEEAKAKPKRIAAPLFGFAEPQFRGLRFAMLLRFATLLRYASASSFALPSLFREAEKRRHRLRRSERRKKPMRKSGEQSEWPLRLPAVPRAALRCALHRLRQSESCLVRLRR</sequence>
<dbReference type="EMBL" id="KY114065">
    <property type="protein sequence ID" value="ARK36685.1"/>
    <property type="molecule type" value="Genomic_DNA"/>
</dbReference>
<keyword evidence="2" id="KW-0150">Chloroplast</keyword>
<dbReference type="EMBL" id="KY114065">
    <property type="protein sequence ID" value="ARK36692.1"/>
    <property type="molecule type" value="Genomic_DNA"/>
</dbReference>
<dbReference type="RefSeq" id="YP_009364240.1">
    <property type="nucleotide sequence ID" value="NC_034655.1"/>
</dbReference>
<proteinExistence type="predicted"/>